<dbReference type="InterPro" id="IPR003362">
    <property type="entry name" value="Bact_transf"/>
</dbReference>
<reference evidence="3 4" key="1">
    <citation type="submission" date="2019-08" db="EMBL/GenBank/DDBJ databases">
        <title>Lentzea from Indian Himalayas.</title>
        <authorList>
            <person name="Mandal S."/>
            <person name="Mallick Gupta A."/>
            <person name="Maiti P.K."/>
            <person name="Sarkar J."/>
            <person name="Mandal S."/>
        </authorList>
    </citation>
    <scope>NUCLEOTIDE SEQUENCE [LARGE SCALE GENOMIC DNA]</scope>
    <source>
        <strain evidence="3 4">PSKA42</strain>
    </source>
</reference>
<feature type="domain" description="Bacterial sugar transferase" evidence="2">
    <location>
        <begin position="3"/>
        <end position="174"/>
    </location>
</feature>
<name>A0ABX1FTL3_9PSEU</name>
<keyword evidence="3" id="KW-0808">Transferase</keyword>
<proteinExistence type="inferred from homology"/>
<dbReference type="GO" id="GO:0016740">
    <property type="term" value="F:transferase activity"/>
    <property type="evidence" value="ECO:0007669"/>
    <property type="project" value="UniProtKB-KW"/>
</dbReference>
<dbReference type="EMBL" id="VSRL01000209">
    <property type="protein sequence ID" value="NKE61961.1"/>
    <property type="molecule type" value="Genomic_DNA"/>
</dbReference>
<dbReference type="Pfam" id="PF02397">
    <property type="entry name" value="Bac_transf"/>
    <property type="match status" value="1"/>
</dbReference>
<dbReference type="Proteomes" id="UP001515943">
    <property type="component" value="Unassembled WGS sequence"/>
</dbReference>
<evidence type="ECO:0000259" key="2">
    <source>
        <dbReference type="Pfam" id="PF02397"/>
    </source>
</evidence>
<dbReference type="PANTHER" id="PTHR30576">
    <property type="entry name" value="COLANIC BIOSYNTHESIS UDP-GLUCOSE LIPID CARRIER TRANSFERASE"/>
    <property type="match status" value="1"/>
</dbReference>
<evidence type="ECO:0000313" key="4">
    <source>
        <dbReference type="Proteomes" id="UP001515943"/>
    </source>
</evidence>
<organism evidence="3 4">
    <name type="scientific">Lentzea indica</name>
    <dbReference type="NCBI Taxonomy" id="2604800"/>
    <lineage>
        <taxon>Bacteria</taxon>
        <taxon>Bacillati</taxon>
        <taxon>Actinomycetota</taxon>
        <taxon>Actinomycetes</taxon>
        <taxon>Pseudonocardiales</taxon>
        <taxon>Pseudonocardiaceae</taxon>
        <taxon>Lentzea</taxon>
    </lineage>
</organism>
<dbReference type="PANTHER" id="PTHR30576:SF8">
    <property type="entry name" value="UNDECAPRENYL-PHOSPHATE GALACTOSE PHOSPHOTRANSFERASE"/>
    <property type="match status" value="1"/>
</dbReference>
<sequence>MTRRMVDIVIASVGLAMLAPVLAVVAALVRWRLGAPVLFRQRRSGLQGAEFSIVKFRTMRPPQWPGQPDRERETELGSMLRRTSLDELPQLVNVLRGEMSIIGPRPTLPEQVHHYSPRQRERLSVRPGLTGWAQVSGRNALSWPERIELDLWYLENRSRRLDLLIILRTIGQLLRPRGITGAGGVNPRFPEAEEAR</sequence>
<gene>
    <name evidence="3" type="ORF">FXN61_36460</name>
</gene>
<evidence type="ECO:0000313" key="3">
    <source>
        <dbReference type="EMBL" id="NKE61961.1"/>
    </source>
</evidence>
<protein>
    <submittedName>
        <fullName evidence="3">Sugar transferase</fullName>
    </submittedName>
</protein>
<comment type="similarity">
    <text evidence="1">Belongs to the bacterial sugar transferase family.</text>
</comment>
<keyword evidence="4" id="KW-1185">Reference proteome</keyword>
<comment type="caution">
    <text evidence="3">The sequence shown here is derived from an EMBL/GenBank/DDBJ whole genome shotgun (WGS) entry which is preliminary data.</text>
</comment>
<evidence type="ECO:0000256" key="1">
    <source>
        <dbReference type="ARBA" id="ARBA00006464"/>
    </source>
</evidence>
<accession>A0ABX1FTL3</accession>
<dbReference type="RefSeq" id="WP_167978609.1">
    <property type="nucleotide sequence ID" value="NZ_VSRL01000209.1"/>
</dbReference>